<dbReference type="Pfam" id="PF05970">
    <property type="entry name" value="PIF1"/>
    <property type="match status" value="1"/>
</dbReference>
<gene>
    <name evidence="6" type="ORF">NQ315_012746</name>
</gene>
<reference evidence="6 7" key="1">
    <citation type="journal article" date="2023" name="Insect Mol. Biol.">
        <title>Genome sequencing provides insights into the evolution of gene families encoding plant cell wall-degrading enzymes in longhorned beetles.</title>
        <authorList>
            <person name="Shin N.R."/>
            <person name="Okamura Y."/>
            <person name="Kirsch R."/>
            <person name="Pauchet Y."/>
        </authorList>
    </citation>
    <scope>NUCLEOTIDE SEQUENCE [LARGE SCALE GENOMIC DNA]</scope>
    <source>
        <strain evidence="6">EAD_L_NR</strain>
    </source>
</reference>
<feature type="domain" description="DNA helicase Pif1-like 2B" evidence="5">
    <location>
        <begin position="1382"/>
        <end position="1427"/>
    </location>
</feature>
<evidence type="ECO:0000256" key="1">
    <source>
        <dbReference type="RuleBase" id="RU363044"/>
    </source>
</evidence>
<protein>
    <recommendedName>
        <fullName evidence="1">ATP-dependent DNA helicase</fullName>
        <ecNumber evidence="1">5.6.2.3</ecNumber>
    </recommendedName>
</protein>
<dbReference type="PANTHER" id="PTHR10492">
    <property type="match status" value="1"/>
</dbReference>
<feature type="domain" description="Helitron helicase-like" evidence="4">
    <location>
        <begin position="470"/>
        <end position="629"/>
    </location>
</feature>
<dbReference type="Proteomes" id="UP001159042">
    <property type="component" value="Unassembled WGS sequence"/>
</dbReference>
<comment type="cofactor">
    <cofactor evidence="1">
        <name>Mg(2+)</name>
        <dbReference type="ChEBI" id="CHEBI:18420"/>
    </cofactor>
</comment>
<keyword evidence="1" id="KW-0547">Nucleotide-binding</keyword>
<name>A0AAV8V7C4_9CUCU</name>
<proteinExistence type="inferred from homology"/>
<dbReference type="GO" id="GO:0006310">
    <property type="term" value="P:DNA recombination"/>
    <property type="evidence" value="ECO:0007669"/>
    <property type="project" value="UniProtKB-KW"/>
</dbReference>
<dbReference type="GO" id="GO:0006281">
    <property type="term" value="P:DNA repair"/>
    <property type="evidence" value="ECO:0007669"/>
    <property type="project" value="UniProtKB-KW"/>
</dbReference>
<dbReference type="GO" id="GO:0043139">
    <property type="term" value="F:5'-3' DNA helicase activity"/>
    <property type="evidence" value="ECO:0007669"/>
    <property type="project" value="UniProtKB-EC"/>
</dbReference>
<keyword evidence="1" id="KW-0234">DNA repair</keyword>
<dbReference type="Pfam" id="PF21530">
    <property type="entry name" value="Pif1_2B_dom"/>
    <property type="match status" value="1"/>
</dbReference>
<dbReference type="Pfam" id="PF14214">
    <property type="entry name" value="Helitron_like_N"/>
    <property type="match status" value="1"/>
</dbReference>
<evidence type="ECO:0000256" key="2">
    <source>
        <dbReference type="SAM" id="MobiDB-lite"/>
    </source>
</evidence>
<keyword evidence="1" id="KW-0233">DNA recombination</keyword>
<evidence type="ECO:0000259" key="3">
    <source>
        <dbReference type="Pfam" id="PF05970"/>
    </source>
</evidence>
<sequence length="1551" mass="177973">MVAERAQRGTCQVEPGSLLEKFLKLYPSDRELAEAGPSNTTKQVICTAPPSPQRKRQRSTSIDSDDGMPQAKITVQAMVHRTADDTIVPRETPVLHTDVRPPPINHTDDVQRPSAASHLDDITALLATTPPLPQQVHGNARQDPARIREEVELDVDRRRNQGNHLPTYLMAHERVSRFGPSDLGSFTRMCNHCNARYFTAEMTTLRQYTRCCHKGKVSLEPLAAMPDVLKNLFRGTHPSSRHFRRYVLCYNHAFQFVSLEATLRDLPPGRAPPIYAIQGKMYHHISDVNVNAPRQRYGPVYFLDPEASVDQRVDNNQALERPLIARLEALFREINPYARAYMHLRERYNYELQTIERLRQEALANDQPPPVEMPTVTLELLSVRGANRRQYDMPVVEEVAAIYNIQPDAPATPNMRIYVRDAPTRFREIAETSELLDPLVFPLLFPRGEPGWHWNIPHQHGQRKVTLCQYYAYRLAIRDNEQRFYYGGKLAQQYCVAAYLKIENNRIRYILNNQDRLRAEEYVGLRDYFHYRIEGHNQRVNDEDDQIDDEEEAAIMGRMVILPSSFIGSPRYQQQLFQDAMAVVGRFGMPSIFLTMTTNTRWPEIIDNIPEGHTAADHPSLTSRVFYAKPICTSSNSKKRGLPHCHDLLILKEEDRFTDSLRIDALISAEIPDRDTEPDLYEIVTSFMVHGPCGELNPDSVCMVDEKCSKGFPKDFSETTVLSPSGHVTYKRPDNGRTITVRVNGRDCELDNRWIVPYNPHLLLKYRCHMNVEACISAKSVKYLYKYLFKGSDMALVRIRHDQEYNEVENYLNGRYMSPPEASWHINEFPMHKNTHTIYRLRVHLPNRQIVVFRPGYEHEAMERNEVTRLTGWFALNRIDPDARQYLYPEIPYHYVWNERQRRWTRRQRGADKIVVRIHAVHVRNQELYYLRLLLLHVRGAQSYEDVRTLNGVVYNTFKEACQMRNLLADDAEWRRALTEACARDMPRQLRNMFAYILLFCEVGDAHALYNQFRNQLMEDFVRRCMTDDEAEQRSLRAIQHVLMVNGSRLAEHGLPEPNEPVQDMEPIDVQLERQVADEMLQNLNPEQRVVYDRVLAAVHGGPDHGDRYLMVNAAAGSGKSYLFRALIAQLRSEGLSVIVACPTGIAASIFKDGRTIHSTFKLPFDINETTTSSVTPTSEQGRAIAAASLIIIDEVSMVTNMVFNIIEQALRDICRDERPFGNKIILIGGDFRQTLPVVVGGDRCMIVNSCIQSSRHWPLFVNLQLHTNVRAIDNQQFSRWLLDLGNGVLPPFRRTPYGNIIEIPEEYCVDTQGDLIDFCFEDILSADSYTRAILTLTNEASDMINGRIMDRATGQSRTYFSADSVDTTDDPAAEVANFQVEMLNTLTPSGMAPHRLTLKVGVMIMLIRNLNLKQGLCNGTRLIVRVLGDQYIDAEKIDSSGRLTGERVFIPRIDLKTAVNVMPFKLKRRQFPLKLAYAMTIHKSQGQTFDRIGISLNSPVFTHGQLYVAFSRAKNLEDIRIFAPATTHQGKLLPDSDNMYTRNIVFREVL</sequence>
<dbReference type="InterPro" id="IPR049163">
    <property type="entry name" value="Pif1-like_2B_dom"/>
</dbReference>
<dbReference type="InterPro" id="IPR010285">
    <property type="entry name" value="DNA_helicase_pif1-like_DEAD"/>
</dbReference>
<dbReference type="GO" id="GO:0016787">
    <property type="term" value="F:hydrolase activity"/>
    <property type="evidence" value="ECO:0007669"/>
    <property type="project" value="UniProtKB-KW"/>
</dbReference>
<keyword evidence="1" id="KW-0067">ATP-binding</keyword>
<feature type="region of interest" description="Disordered" evidence="2">
    <location>
        <begin position="33"/>
        <end position="70"/>
    </location>
</feature>
<accession>A0AAV8V7C4</accession>
<comment type="caution">
    <text evidence="6">The sequence shown here is derived from an EMBL/GenBank/DDBJ whole genome shotgun (WGS) entry which is preliminary data.</text>
</comment>
<keyword evidence="7" id="KW-1185">Reference proteome</keyword>
<keyword evidence="1" id="KW-0378">Hydrolase</keyword>
<keyword evidence="1" id="KW-0227">DNA damage</keyword>
<dbReference type="FunFam" id="3.40.50.300:FF:002884">
    <property type="entry name" value="ATP-dependent DNA helicase"/>
    <property type="match status" value="1"/>
</dbReference>
<comment type="similarity">
    <text evidence="1">Belongs to the helicase family.</text>
</comment>
<dbReference type="Gene3D" id="3.40.50.300">
    <property type="entry name" value="P-loop containing nucleotide triphosphate hydrolases"/>
    <property type="match status" value="2"/>
</dbReference>
<dbReference type="EC" id="5.6.2.3" evidence="1"/>
<keyword evidence="1" id="KW-0347">Helicase</keyword>
<dbReference type="GO" id="GO:0005524">
    <property type="term" value="F:ATP binding"/>
    <property type="evidence" value="ECO:0007669"/>
    <property type="project" value="UniProtKB-KW"/>
</dbReference>
<dbReference type="GO" id="GO:0000723">
    <property type="term" value="P:telomere maintenance"/>
    <property type="evidence" value="ECO:0007669"/>
    <property type="project" value="InterPro"/>
</dbReference>
<dbReference type="SUPFAM" id="SSF52540">
    <property type="entry name" value="P-loop containing nucleoside triphosphate hydrolases"/>
    <property type="match status" value="2"/>
</dbReference>
<evidence type="ECO:0000313" key="6">
    <source>
        <dbReference type="EMBL" id="KAJ8910053.1"/>
    </source>
</evidence>
<dbReference type="CDD" id="cd18809">
    <property type="entry name" value="SF1_C_RecD"/>
    <property type="match status" value="1"/>
</dbReference>
<evidence type="ECO:0000259" key="5">
    <source>
        <dbReference type="Pfam" id="PF21530"/>
    </source>
</evidence>
<dbReference type="InterPro" id="IPR027417">
    <property type="entry name" value="P-loop_NTPase"/>
</dbReference>
<dbReference type="PANTHER" id="PTHR10492:SF57">
    <property type="entry name" value="ATP-DEPENDENT DNA HELICASE"/>
    <property type="match status" value="1"/>
</dbReference>
<dbReference type="EMBL" id="JANEYG010000362">
    <property type="protein sequence ID" value="KAJ8910053.1"/>
    <property type="molecule type" value="Genomic_DNA"/>
</dbReference>
<evidence type="ECO:0000313" key="7">
    <source>
        <dbReference type="Proteomes" id="UP001159042"/>
    </source>
</evidence>
<evidence type="ECO:0000259" key="4">
    <source>
        <dbReference type="Pfam" id="PF14214"/>
    </source>
</evidence>
<organism evidence="6 7">
    <name type="scientific">Exocentrus adspersus</name>
    <dbReference type="NCBI Taxonomy" id="1586481"/>
    <lineage>
        <taxon>Eukaryota</taxon>
        <taxon>Metazoa</taxon>
        <taxon>Ecdysozoa</taxon>
        <taxon>Arthropoda</taxon>
        <taxon>Hexapoda</taxon>
        <taxon>Insecta</taxon>
        <taxon>Pterygota</taxon>
        <taxon>Neoptera</taxon>
        <taxon>Endopterygota</taxon>
        <taxon>Coleoptera</taxon>
        <taxon>Polyphaga</taxon>
        <taxon>Cucujiformia</taxon>
        <taxon>Chrysomeloidea</taxon>
        <taxon>Cerambycidae</taxon>
        <taxon>Lamiinae</taxon>
        <taxon>Acanthocinini</taxon>
        <taxon>Exocentrus</taxon>
    </lineage>
</organism>
<comment type="catalytic activity">
    <reaction evidence="1">
        <text>ATP + H2O = ADP + phosphate + H(+)</text>
        <dbReference type="Rhea" id="RHEA:13065"/>
        <dbReference type="ChEBI" id="CHEBI:15377"/>
        <dbReference type="ChEBI" id="CHEBI:15378"/>
        <dbReference type="ChEBI" id="CHEBI:30616"/>
        <dbReference type="ChEBI" id="CHEBI:43474"/>
        <dbReference type="ChEBI" id="CHEBI:456216"/>
        <dbReference type="EC" id="5.6.2.3"/>
    </reaction>
</comment>
<feature type="domain" description="DNA helicase Pif1-like DEAD-box helicase" evidence="3">
    <location>
        <begin position="1084"/>
        <end position="1290"/>
    </location>
</feature>
<dbReference type="InterPro" id="IPR025476">
    <property type="entry name" value="Helitron_helicase-like"/>
</dbReference>